<dbReference type="AlphaFoldDB" id="A0A811QKC1"/>
<dbReference type="OrthoDB" id="681953at2759"/>
<accession>A0A811QKC1</accession>
<feature type="compositionally biased region" description="Low complexity" evidence="1">
    <location>
        <begin position="170"/>
        <end position="185"/>
    </location>
</feature>
<name>A0A811QKC1_9POAL</name>
<dbReference type="Pfam" id="PF22936">
    <property type="entry name" value="Pol_BBD"/>
    <property type="match status" value="1"/>
</dbReference>
<keyword evidence="4" id="KW-1185">Reference proteome</keyword>
<sequence length="348" mass="38630">MEVDVARGLATSHLMWDHLRRSYEIRNEAMYLAVVEEAQLLRQLDSTVNDFHLQMTTVWHRLDGLRAEFCGGGTCRCCDHHRDQRDTLRLHEFLPQLRPEFETARCGYCKIYGHEECRKKQRDRQGRRGRHFSQGSSQGSGGSSTQQGTRSVSAAEQKVPAMFRRLTTAAQASAHGTTAQASSSASPPPGISSPWFLDSGASFHMTPDSTNLSSVSSPDPPIFVRTADGTSLSVAGRGILSTSSFDVPTVSHVPKLTMQLLSMSQITDHGCRIILESDSCCVQNLCTGLLVGIGPRHRDSKRQWKLDWLSSFIHLGSLGSQFSSICVRYFAYHFFCAVASSSRPPLWF</sequence>
<comment type="caution">
    <text evidence="3">The sequence shown here is derived from an EMBL/GenBank/DDBJ whole genome shotgun (WGS) entry which is preliminary data.</text>
</comment>
<feature type="compositionally biased region" description="Low complexity" evidence="1">
    <location>
        <begin position="132"/>
        <end position="151"/>
    </location>
</feature>
<dbReference type="EMBL" id="CAJGYO010000010">
    <property type="protein sequence ID" value="CAD6256571.1"/>
    <property type="molecule type" value="Genomic_DNA"/>
</dbReference>
<reference evidence="3" key="1">
    <citation type="submission" date="2020-10" db="EMBL/GenBank/DDBJ databases">
        <authorList>
            <person name="Han B."/>
            <person name="Lu T."/>
            <person name="Zhao Q."/>
            <person name="Huang X."/>
            <person name="Zhao Y."/>
        </authorList>
    </citation>
    <scope>NUCLEOTIDE SEQUENCE</scope>
</reference>
<gene>
    <name evidence="3" type="ORF">NCGR_LOCUS40076</name>
</gene>
<feature type="region of interest" description="Disordered" evidence="1">
    <location>
        <begin position="170"/>
        <end position="191"/>
    </location>
</feature>
<evidence type="ECO:0000256" key="1">
    <source>
        <dbReference type="SAM" id="MobiDB-lite"/>
    </source>
</evidence>
<evidence type="ECO:0000259" key="2">
    <source>
        <dbReference type="Pfam" id="PF22936"/>
    </source>
</evidence>
<proteinExistence type="predicted"/>
<evidence type="ECO:0000313" key="3">
    <source>
        <dbReference type="EMBL" id="CAD6256571.1"/>
    </source>
</evidence>
<protein>
    <recommendedName>
        <fullName evidence="2">Retrovirus-related Pol polyprotein from transposon TNT 1-94-like beta-barrel domain-containing protein</fullName>
    </recommendedName>
</protein>
<dbReference type="Proteomes" id="UP000604825">
    <property type="component" value="Unassembled WGS sequence"/>
</dbReference>
<feature type="domain" description="Retrovirus-related Pol polyprotein from transposon TNT 1-94-like beta-barrel" evidence="2">
    <location>
        <begin position="195"/>
        <end position="271"/>
    </location>
</feature>
<dbReference type="InterPro" id="IPR054722">
    <property type="entry name" value="PolX-like_BBD"/>
</dbReference>
<feature type="region of interest" description="Disordered" evidence="1">
    <location>
        <begin position="119"/>
        <end position="155"/>
    </location>
</feature>
<organism evidence="3 4">
    <name type="scientific">Miscanthus lutarioriparius</name>
    <dbReference type="NCBI Taxonomy" id="422564"/>
    <lineage>
        <taxon>Eukaryota</taxon>
        <taxon>Viridiplantae</taxon>
        <taxon>Streptophyta</taxon>
        <taxon>Embryophyta</taxon>
        <taxon>Tracheophyta</taxon>
        <taxon>Spermatophyta</taxon>
        <taxon>Magnoliopsida</taxon>
        <taxon>Liliopsida</taxon>
        <taxon>Poales</taxon>
        <taxon>Poaceae</taxon>
        <taxon>PACMAD clade</taxon>
        <taxon>Panicoideae</taxon>
        <taxon>Andropogonodae</taxon>
        <taxon>Andropogoneae</taxon>
        <taxon>Saccharinae</taxon>
        <taxon>Miscanthus</taxon>
    </lineage>
</organism>
<evidence type="ECO:0000313" key="4">
    <source>
        <dbReference type="Proteomes" id="UP000604825"/>
    </source>
</evidence>